<dbReference type="Gene3D" id="3.30.60.30">
    <property type="match status" value="1"/>
</dbReference>
<feature type="domain" description="Thyroglobulin type-1" evidence="11">
    <location>
        <begin position="366"/>
        <end position="434"/>
    </location>
</feature>
<keyword evidence="6 8" id="KW-1015">Disulfide bond</keyword>
<dbReference type="GO" id="GO:0005509">
    <property type="term" value="F:calcium ion binding"/>
    <property type="evidence" value="ECO:0007669"/>
    <property type="project" value="InterPro"/>
</dbReference>
<dbReference type="SUPFAM" id="SSF57610">
    <property type="entry name" value="Thyroglobulin type-1 domain"/>
    <property type="match status" value="2"/>
</dbReference>
<dbReference type="Gene3D" id="1.10.238.10">
    <property type="entry name" value="EF-hand"/>
    <property type="match status" value="2"/>
</dbReference>
<dbReference type="PROSITE" id="PS51162">
    <property type="entry name" value="THYROGLOBULIN_1_2"/>
    <property type="match status" value="2"/>
</dbReference>
<evidence type="ECO:0000313" key="13">
    <source>
        <dbReference type="EMBL" id="PVD26631.1"/>
    </source>
</evidence>
<feature type="compositionally biased region" description="Basic and acidic residues" evidence="9">
    <location>
        <begin position="365"/>
        <end position="381"/>
    </location>
</feature>
<dbReference type="InterPro" id="IPR051950">
    <property type="entry name" value="Dev_reg/Prot_inhib"/>
</dbReference>
<evidence type="ECO:0008006" key="15">
    <source>
        <dbReference type="Google" id="ProtNLM"/>
    </source>
</evidence>
<dbReference type="InterPro" id="IPR036058">
    <property type="entry name" value="Kazal_dom_sf"/>
</dbReference>
<dbReference type="GO" id="GO:0005615">
    <property type="term" value="C:extracellular space"/>
    <property type="evidence" value="ECO:0007669"/>
    <property type="project" value="TreeGrafter"/>
</dbReference>
<sequence>MARLAPSAHIAASAVCVFLLLMLGVQTTVATVTNTSSITTANGRGTGLKLSQVDGKSLFRSLRASTCSVDCSQSKVEYVCGTDDVTYTSRCELQRAKQCDGKRANGSRIQVRSKGRCPGDTSVVSKCFQERDEARKSAQRDDVLIPSCNADGTYSEVQCHTATRYCWCVTKDGRHIPGTSVREQKPQCKGRRRKRKGRNSKKKKKRKENVASTTACTSKERQPFNAALVQVFRDEYERMLAARGPEAVIHVQLDTNSDNVLSFKEIRSFRKMVKKLIKPRRCAKAFHRYCDKDNDRRIQKSEWTLCLGVDIKQGQTTDQPPDKPAIDPVLRPLSTPLRPPLSLTPLSTRPTPSHSSRKNRTADSNSRDCQDERQAAQVHAREEPEANIYIPRCQSNGLWLQAQCHEATEYCWCVEEDTGIPIPGTSTFKVEPNCTIRDDRQMKVTYFPDCPFEQKRRFIVDLMADLTQEMNAANASQPSGAEPETTSARERVARWKLQSLDKNKNSILERQEWRDLRKTLKKNKNYPRKCRRQFLRYCDENKDKNLSLEEWRDCLGLNHNLFNSLPQNPKRVGQKNPFSEYLHE</sequence>
<evidence type="ECO:0000256" key="9">
    <source>
        <dbReference type="SAM" id="MobiDB-lite"/>
    </source>
</evidence>
<dbReference type="PANTHER" id="PTHR12352">
    <property type="entry name" value="SECRETED MODULAR CALCIUM-BINDING PROTEIN"/>
    <property type="match status" value="1"/>
</dbReference>
<dbReference type="GO" id="GO:0050840">
    <property type="term" value="F:extracellular matrix binding"/>
    <property type="evidence" value="ECO:0007669"/>
    <property type="project" value="TreeGrafter"/>
</dbReference>
<dbReference type="CDD" id="cd16234">
    <property type="entry name" value="EFh_SPARC_SMOC"/>
    <property type="match status" value="2"/>
</dbReference>
<dbReference type="InterPro" id="IPR019577">
    <property type="entry name" value="SPARC/Testican_Ca-bd-dom"/>
</dbReference>
<feature type="domain" description="Thyroglobulin type-1" evidence="11">
    <location>
        <begin position="124"/>
        <end position="188"/>
    </location>
</feature>
<dbReference type="Proteomes" id="UP000245119">
    <property type="component" value="Linkage Group LG8"/>
</dbReference>
<evidence type="ECO:0000256" key="10">
    <source>
        <dbReference type="SAM" id="SignalP"/>
    </source>
</evidence>
<evidence type="ECO:0000259" key="12">
    <source>
        <dbReference type="PROSITE" id="PS51465"/>
    </source>
</evidence>
<evidence type="ECO:0000256" key="1">
    <source>
        <dbReference type="ARBA" id="ARBA00004613"/>
    </source>
</evidence>
<keyword evidence="4" id="KW-0677">Repeat</keyword>
<dbReference type="Pfam" id="PF10591">
    <property type="entry name" value="SPARC_Ca_bdg"/>
    <property type="match status" value="2"/>
</dbReference>
<evidence type="ECO:0000256" key="5">
    <source>
        <dbReference type="ARBA" id="ARBA00022837"/>
    </source>
</evidence>
<dbReference type="Pfam" id="PF00086">
    <property type="entry name" value="Thyroglobulin_1"/>
    <property type="match status" value="2"/>
</dbReference>
<dbReference type="STRING" id="400727.A0A2T7NZN0"/>
<proteinExistence type="predicted"/>
<dbReference type="InterPro" id="IPR018247">
    <property type="entry name" value="EF_Hand_1_Ca_BS"/>
</dbReference>
<feature type="compositionally biased region" description="Basic residues" evidence="9">
    <location>
        <begin position="188"/>
        <end position="207"/>
    </location>
</feature>
<dbReference type="CDD" id="cd00104">
    <property type="entry name" value="KAZAL_FS"/>
    <property type="match status" value="1"/>
</dbReference>
<dbReference type="GO" id="GO:0008201">
    <property type="term" value="F:heparin binding"/>
    <property type="evidence" value="ECO:0007669"/>
    <property type="project" value="TreeGrafter"/>
</dbReference>
<feature type="disulfide bond" evidence="8">
    <location>
        <begin position="159"/>
        <end position="166"/>
    </location>
</feature>
<evidence type="ECO:0000256" key="8">
    <source>
        <dbReference type="PROSITE-ProRule" id="PRU00500"/>
    </source>
</evidence>
<comment type="subcellular location">
    <subcellularLocation>
        <location evidence="1">Secreted</location>
    </subcellularLocation>
</comment>
<name>A0A2T7NZN0_POMCA</name>
<keyword evidence="14" id="KW-1185">Reference proteome</keyword>
<feature type="region of interest" description="Disordered" evidence="9">
    <location>
        <begin position="179"/>
        <end position="217"/>
    </location>
</feature>
<evidence type="ECO:0000256" key="2">
    <source>
        <dbReference type="ARBA" id="ARBA00022525"/>
    </source>
</evidence>
<keyword evidence="3 10" id="KW-0732">Signal</keyword>
<dbReference type="Pfam" id="PF07648">
    <property type="entry name" value="Kazal_2"/>
    <property type="match status" value="1"/>
</dbReference>
<dbReference type="SMART" id="SM00211">
    <property type="entry name" value="TY"/>
    <property type="match status" value="2"/>
</dbReference>
<keyword evidence="7" id="KW-0325">Glycoprotein</keyword>
<gene>
    <name evidence="13" type="ORF">C0Q70_14309</name>
</gene>
<feature type="region of interest" description="Disordered" evidence="9">
    <location>
        <begin position="565"/>
        <end position="584"/>
    </location>
</feature>
<comment type="caution">
    <text evidence="13">The sequence shown here is derived from an EMBL/GenBank/DDBJ whole genome shotgun (WGS) entry which is preliminary data.</text>
</comment>
<reference evidence="13 14" key="1">
    <citation type="submission" date="2018-04" db="EMBL/GenBank/DDBJ databases">
        <title>The genome of golden apple snail Pomacea canaliculata provides insight into stress tolerance and invasive adaptation.</title>
        <authorList>
            <person name="Liu C."/>
            <person name="Liu B."/>
            <person name="Ren Y."/>
            <person name="Zhang Y."/>
            <person name="Wang H."/>
            <person name="Li S."/>
            <person name="Jiang F."/>
            <person name="Yin L."/>
            <person name="Zhang G."/>
            <person name="Qian W."/>
            <person name="Fan W."/>
        </authorList>
    </citation>
    <scope>NUCLEOTIDE SEQUENCE [LARGE SCALE GENOMIC DNA]</scope>
    <source>
        <strain evidence="13">SZHN2017</strain>
        <tissue evidence="13">Muscle</tissue>
    </source>
</reference>
<feature type="domain" description="Kazal-like" evidence="12">
    <location>
        <begin position="61"/>
        <end position="119"/>
    </location>
</feature>
<dbReference type="OrthoDB" id="5986054at2759"/>
<keyword evidence="2" id="KW-0964">Secreted</keyword>
<dbReference type="PROSITE" id="PS00484">
    <property type="entry name" value="THYROGLOBULIN_1_1"/>
    <property type="match status" value="1"/>
</dbReference>
<evidence type="ECO:0000256" key="6">
    <source>
        <dbReference type="ARBA" id="ARBA00023157"/>
    </source>
</evidence>
<evidence type="ECO:0000256" key="3">
    <source>
        <dbReference type="ARBA" id="ARBA00022729"/>
    </source>
</evidence>
<evidence type="ECO:0000256" key="4">
    <source>
        <dbReference type="ARBA" id="ARBA00022737"/>
    </source>
</evidence>
<dbReference type="InterPro" id="IPR036857">
    <property type="entry name" value="Thyroglobulin_1_sf"/>
</dbReference>
<feature type="region of interest" description="Disordered" evidence="9">
    <location>
        <begin position="313"/>
        <end position="381"/>
    </location>
</feature>
<dbReference type="SUPFAM" id="SSF100895">
    <property type="entry name" value="Kazal-type serine protease inhibitors"/>
    <property type="match status" value="1"/>
</dbReference>
<evidence type="ECO:0000313" key="14">
    <source>
        <dbReference type="Proteomes" id="UP000245119"/>
    </source>
</evidence>
<dbReference type="InterPro" id="IPR002350">
    <property type="entry name" value="Kazal_dom"/>
</dbReference>
<dbReference type="InterPro" id="IPR000716">
    <property type="entry name" value="Thyroglobulin_1"/>
</dbReference>
<dbReference type="AlphaFoldDB" id="A0A2T7NZN0"/>
<dbReference type="EMBL" id="PZQS01000008">
    <property type="protein sequence ID" value="PVD26631.1"/>
    <property type="molecule type" value="Genomic_DNA"/>
</dbReference>
<dbReference type="PROSITE" id="PS00018">
    <property type="entry name" value="EF_HAND_1"/>
    <property type="match status" value="3"/>
</dbReference>
<dbReference type="CDD" id="cd00191">
    <property type="entry name" value="TY"/>
    <property type="match status" value="2"/>
</dbReference>
<dbReference type="Gene3D" id="4.10.800.10">
    <property type="entry name" value="Thyroglobulin type-1"/>
    <property type="match status" value="2"/>
</dbReference>
<feature type="disulfide bond" evidence="8">
    <location>
        <begin position="404"/>
        <end position="411"/>
    </location>
</feature>
<dbReference type="GO" id="GO:0030198">
    <property type="term" value="P:extracellular matrix organization"/>
    <property type="evidence" value="ECO:0007669"/>
    <property type="project" value="TreeGrafter"/>
</dbReference>
<feature type="disulfide bond" evidence="8">
    <location>
        <begin position="168"/>
        <end position="188"/>
    </location>
</feature>
<protein>
    <recommendedName>
        <fullName evidence="15">SPARC-related modular calcium-binding protein 1</fullName>
    </recommendedName>
</protein>
<dbReference type="FunFam" id="4.10.800.10:FF:000004">
    <property type="entry name" value="SPARC-related modular calcium-binding protein 1"/>
    <property type="match status" value="2"/>
</dbReference>
<evidence type="ECO:0000259" key="11">
    <source>
        <dbReference type="PROSITE" id="PS51162"/>
    </source>
</evidence>
<organism evidence="13 14">
    <name type="scientific">Pomacea canaliculata</name>
    <name type="common">Golden apple snail</name>
    <dbReference type="NCBI Taxonomy" id="400727"/>
    <lineage>
        <taxon>Eukaryota</taxon>
        <taxon>Metazoa</taxon>
        <taxon>Spiralia</taxon>
        <taxon>Lophotrochozoa</taxon>
        <taxon>Mollusca</taxon>
        <taxon>Gastropoda</taxon>
        <taxon>Caenogastropoda</taxon>
        <taxon>Architaenioglossa</taxon>
        <taxon>Ampullarioidea</taxon>
        <taxon>Ampullariidae</taxon>
        <taxon>Pomacea</taxon>
    </lineage>
</organism>
<accession>A0A2T7NZN0</accession>
<evidence type="ECO:0000256" key="7">
    <source>
        <dbReference type="ARBA" id="ARBA00023180"/>
    </source>
</evidence>
<comment type="caution">
    <text evidence="8">Lacks conserved residue(s) required for the propagation of feature annotation.</text>
</comment>
<dbReference type="PANTHER" id="PTHR12352:SF30">
    <property type="entry name" value="FI05255P"/>
    <property type="match status" value="1"/>
</dbReference>
<keyword evidence="5" id="KW-0106">Calcium</keyword>
<dbReference type="GO" id="GO:0005604">
    <property type="term" value="C:basement membrane"/>
    <property type="evidence" value="ECO:0007669"/>
    <property type="project" value="TreeGrafter"/>
</dbReference>
<feature type="compositionally biased region" description="Low complexity" evidence="9">
    <location>
        <begin position="330"/>
        <end position="354"/>
    </location>
</feature>
<feature type="chain" id="PRO_5015513551" description="SPARC-related modular calcium-binding protein 1" evidence="10">
    <location>
        <begin position="31"/>
        <end position="584"/>
    </location>
</feature>
<feature type="signal peptide" evidence="10">
    <location>
        <begin position="1"/>
        <end position="30"/>
    </location>
</feature>
<dbReference type="InterPro" id="IPR011992">
    <property type="entry name" value="EF-hand-dom_pair"/>
</dbReference>
<dbReference type="SMART" id="SM00280">
    <property type="entry name" value="KAZAL"/>
    <property type="match status" value="1"/>
</dbReference>
<dbReference type="SUPFAM" id="SSF47473">
    <property type="entry name" value="EF-hand"/>
    <property type="match status" value="2"/>
</dbReference>
<dbReference type="PROSITE" id="PS51465">
    <property type="entry name" value="KAZAL_2"/>
    <property type="match status" value="1"/>
</dbReference>